<dbReference type="SUPFAM" id="SSF46689">
    <property type="entry name" value="Homeodomain-like"/>
    <property type="match status" value="1"/>
</dbReference>
<dbReference type="PRINTS" id="PR00455">
    <property type="entry name" value="HTHTETR"/>
</dbReference>
<dbReference type="HOGENOM" id="CLU_104512_0_0_12"/>
<evidence type="ECO:0000313" key="4">
    <source>
        <dbReference type="EMBL" id="ADG72374.1"/>
    </source>
</evidence>
<evidence type="ECO:0000313" key="5">
    <source>
        <dbReference type="Proteomes" id="UP000001915"/>
    </source>
</evidence>
<dbReference type="InterPro" id="IPR001647">
    <property type="entry name" value="HTH_TetR"/>
</dbReference>
<dbReference type="InterPro" id="IPR050624">
    <property type="entry name" value="HTH-type_Tx_Regulator"/>
</dbReference>
<dbReference type="GO" id="GO:0003677">
    <property type="term" value="F:DNA binding"/>
    <property type="evidence" value="ECO:0007669"/>
    <property type="project" value="UniProtKB-UniRule"/>
</dbReference>
<evidence type="ECO:0000256" key="2">
    <source>
        <dbReference type="PROSITE-ProRule" id="PRU00335"/>
    </source>
</evidence>
<dbReference type="eggNOG" id="COG1309">
    <property type="taxonomic scope" value="Bacteria"/>
</dbReference>
<sequence>MNIVHFILFGELMNNIVTSKEDILKASRELIKRKGLNAINMRSVADEANIAVGSIYNYFKSKEELTIAVIVSVWADIFHSSDICLESDSFIDSIDSIFKILEKGEKKYPHFFALHSTIIFGKNKDKGVNVMMNMIKHIKDSMYKTIINDKNIREYAFNDNLSAEKFIDIIFSFIMDSMIKGNYDSSSIKEIIKRTIY</sequence>
<reference evidence="4 5" key="1">
    <citation type="journal article" date="2010" name="Stand. Genomic Sci.">
        <title>Complete genome sequence of Brachyspira murdochii type strain (56-150).</title>
        <authorList>
            <person name="Pati A."/>
            <person name="Sikorski J."/>
            <person name="Gronow S."/>
            <person name="Munk C."/>
            <person name="Lapidus A."/>
            <person name="Copeland A."/>
            <person name="Glavina Del Tio T."/>
            <person name="Nolan M."/>
            <person name="Lucas S."/>
            <person name="Chen F."/>
            <person name="Tice H."/>
            <person name="Cheng J.F."/>
            <person name="Han C."/>
            <person name="Detter J.C."/>
            <person name="Bruce D."/>
            <person name="Tapia R."/>
            <person name="Goodwin L."/>
            <person name="Pitluck S."/>
            <person name="Liolios K."/>
            <person name="Ivanova N."/>
            <person name="Mavromatis K."/>
            <person name="Mikhailova N."/>
            <person name="Chen A."/>
            <person name="Palaniappan K."/>
            <person name="Land M."/>
            <person name="Hauser L."/>
            <person name="Chang Y.J."/>
            <person name="Jeffries C.D."/>
            <person name="Spring S."/>
            <person name="Rohde M."/>
            <person name="Goker M."/>
            <person name="Bristow J."/>
            <person name="Eisen J.A."/>
            <person name="Markowitz V."/>
            <person name="Hugenholtz P."/>
            <person name="Kyrpides N.C."/>
            <person name="Klenk H.P."/>
        </authorList>
    </citation>
    <scope>NUCLEOTIDE SEQUENCE [LARGE SCALE GENOMIC DNA]</scope>
    <source>
        <strain evidence="5">ATCC 51284 / DSM 12563 / 56-150</strain>
    </source>
</reference>
<evidence type="ECO:0000259" key="3">
    <source>
        <dbReference type="PROSITE" id="PS50977"/>
    </source>
</evidence>
<protein>
    <submittedName>
        <fullName evidence="4">Transcriptional regulator, TetR family</fullName>
    </submittedName>
</protein>
<dbReference type="Pfam" id="PF00440">
    <property type="entry name" value="TetR_N"/>
    <property type="match status" value="1"/>
</dbReference>
<dbReference type="AlphaFoldDB" id="D5U4X0"/>
<accession>D5U4X0</accession>
<proteinExistence type="predicted"/>
<dbReference type="Gene3D" id="1.10.357.10">
    <property type="entry name" value="Tetracycline Repressor, domain 2"/>
    <property type="match status" value="1"/>
</dbReference>
<dbReference type="KEGG" id="brm:Bmur_2301"/>
<dbReference type="InterPro" id="IPR009057">
    <property type="entry name" value="Homeodomain-like_sf"/>
</dbReference>
<gene>
    <name evidence="4" type="ordered locus">Bmur_2301</name>
</gene>
<dbReference type="Proteomes" id="UP000001915">
    <property type="component" value="Chromosome"/>
</dbReference>
<name>D5U4X0_BRAM5</name>
<dbReference type="EMBL" id="CP001959">
    <property type="protein sequence ID" value="ADG72374.1"/>
    <property type="molecule type" value="Genomic_DNA"/>
</dbReference>
<dbReference type="STRING" id="526224.Bmur_2301"/>
<feature type="DNA-binding region" description="H-T-H motif" evidence="2">
    <location>
        <begin position="40"/>
        <end position="59"/>
    </location>
</feature>
<organism evidence="4 5">
    <name type="scientific">Brachyspira murdochii (strain ATCC 51284 / DSM 12563 / 56-150)</name>
    <name type="common">Serpulina murdochii</name>
    <dbReference type="NCBI Taxonomy" id="526224"/>
    <lineage>
        <taxon>Bacteria</taxon>
        <taxon>Pseudomonadati</taxon>
        <taxon>Spirochaetota</taxon>
        <taxon>Spirochaetia</taxon>
        <taxon>Brachyspirales</taxon>
        <taxon>Brachyspiraceae</taxon>
        <taxon>Brachyspira</taxon>
    </lineage>
</organism>
<dbReference type="PANTHER" id="PTHR43479:SF11">
    <property type="entry name" value="ACREF_ENVCD OPERON REPRESSOR-RELATED"/>
    <property type="match status" value="1"/>
</dbReference>
<dbReference type="PROSITE" id="PS50977">
    <property type="entry name" value="HTH_TETR_2"/>
    <property type="match status" value="1"/>
</dbReference>
<dbReference type="PANTHER" id="PTHR43479">
    <property type="entry name" value="ACREF/ENVCD OPERON REPRESSOR-RELATED"/>
    <property type="match status" value="1"/>
</dbReference>
<keyword evidence="1 2" id="KW-0238">DNA-binding</keyword>
<feature type="domain" description="HTH tetR-type" evidence="3">
    <location>
        <begin position="17"/>
        <end position="77"/>
    </location>
</feature>
<evidence type="ECO:0000256" key="1">
    <source>
        <dbReference type="ARBA" id="ARBA00023125"/>
    </source>
</evidence>